<keyword evidence="2" id="KW-1185">Reference proteome</keyword>
<evidence type="ECO:0008006" key="3">
    <source>
        <dbReference type="Google" id="ProtNLM"/>
    </source>
</evidence>
<evidence type="ECO:0000313" key="1">
    <source>
        <dbReference type="EMBL" id="MDN7934642.1"/>
    </source>
</evidence>
<name>A0ABT8PHM2_9BURK</name>
<dbReference type="Proteomes" id="UP001171606">
    <property type="component" value="Unassembled WGS sequence"/>
</dbReference>
<comment type="caution">
    <text evidence="1">The sequence shown here is derived from an EMBL/GenBank/DDBJ whole genome shotgun (WGS) entry which is preliminary data.</text>
</comment>
<sequence length="88" mass="8994">MNRSTFAGGVQARTVAGGTVQEPVVVTLDGLAIELTLADAIKLRDGLDAAIATVERAESAVLVADGGHHFTIGKTMYGMSAVPSKLPS</sequence>
<dbReference type="EMBL" id="JAUJSQ010000011">
    <property type="protein sequence ID" value="MDN7934642.1"/>
    <property type="molecule type" value="Genomic_DNA"/>
</dbReference>
<dbReference type="RefSeq" id="WP_226244186.1">
    <property type="nucleotide sequence ID" value="NZ_JAIZQJ010000020.1"/>
</dbReference>
<gene>
    <name evidence="1" type="ORF">QZM52_25470</name>
</gene>
<accession>A0ABT8PHM2</accession>
<proteinExistence type="predicted"/>
<evidence type="ECO:0000313" key="2">
    <source>
        <dbReference type="Proteomes" id="UP001171606"/>
    </source>
</evidence>
<reference evidence="1" key="1">
    <citation type="submission" date="2023-07" db="EMBL/GenBank/DDBJ databases">
        <title>A collection of bacterial strains from the Burkholderia cepacia Research Laboratory and Repository.</title>
        <authorList>
            <person name="Lipuma J."/>
            <person name="Spilker T."/>
            <person name="Caverly L."/>
        </authorList>
    </citation>
    <scope>NUCLEOTIDE SEQUENCE</scope>
    <source>
        <strain evidence="1">AU42020</strain>
    </source>
</reference>
<protein>
    <recommendedName>
        <fullName evidence="3">3-hydroxyacyl-CoA dehydrogenase</fullName>
    </recommendedName>
</protein>
<organism evidence="1 2">
    <name type="scientific">Burkholderia metallica</name>
    <dbReference type="NCBI Taxonomy" id="488729"/>
    <lineage>
        <taxon>Bacteria</taxon>
        <taxon>Pseudomonadati</taxon>
        <taxon>Pseudomonadota</taxon>
        <taxon>Betaproteobacteria</taxon>
        <taxon>Burkholderiales</taxon>
        <taxon>Burkholderiaceae</taxon>
        <taxon>Burkholderia</taxon>
        <taxon>Burkholderia cepacia complex</taxon>
    </lineage>
</organism>